<dbReference type="KEGG" id="marz:MARA_58590"/>
<keyword evidence="1" id="KW-0808">Transferase</keyword>
<dbReference type="InterPro" id="IPR029044">
    <property type="entry name" value="Nucleotide-diphossugar_trans"/>
</dbReference>
<dbReference type="PANTHER" id="PTHR32125">
    <property type="entry name" value="2-C-METHYL-D-ERYTHRITOL 4-PHOSPHATE CYTIDYLYLTRANSFERASE, CHLOROPLASTIC"/>
    <property type="match status" value="1"/>
</dbReference>
<name>A0A7I7S7Q0_9MYCO</name>
<organism evidence="3 4">
    <name type="scientific">Mycolicibacterium arabiense</name>
    <dbReference type="NCBI Taxonomy" id="1286181"/>
    <lineage>
        <taxon>Bacteria</taxon>
        <taxon>Bacillati</taxon>
        <taxon>Actinomycetota</taxon>
        <taxon>Actinomycetes</taxon>
        <taxon>Mycobacteriales</taxon>
        <taxon>Mycobacteriaceae</taxon>
        <taxon>Mycolicibacterium</taxon>
    </lineage>
</organism>
<protein>
    <recommendedName>
        <fullName evidence="5">2-C-methyl-D-erythritol 4-phosphate cytidylyltransferase</fullName>
    </recommendedName>
</protein>
<keyword evidence="2" id="KW-0548">Nucleotidyltransferase</keyword>
<geneLocation type="plasmid" evidence="4">
    <name>pjcm18538 dna</name>
</geneLocation>
<dbReference type="Gene3D" id="3.90.550.10">
    <property type="entry name" value="Spore Coat Polysaccharide Biosynthesis Protein SpsA, Chain A"/>
    <property type="match status" value="1"/>
</dbReference>
<dbReference type="Pfam" id="PF01128">
    <property type="entry name" value="IspD"/>
    <property type="match status" value="1"/>
</dbReference>
<proteinExistence type="predicted"/>
<evidence type="ECO:0008006" key="5">
    <source>
        <dbReference type="Google" id="ProtNLM"/>
    </source>
</evidence>
<evidence type="ECO:0000256" key="1">
    <source>
        <dbReference type="ARBA" id="ARBA00022679"/>
    </source>
</evidence>
<reference evidence="3 4" key="1">
    <citation type="journal article" date="2019" name="Emerg. Microbes Infect.">
        <title>Comprehensive subspecies identification of 175 nontuberculous mycobacteria species based on 7547 genomic profiles.</title>
        <authorList>
            <person name="Matsumoto Y."/>
            <person name="Kinjo T."/>
            <person name="Motooka D."/>
            <person name="Nabeya D."/>
            <person name="Jung N."/>
            <person name="Uechi K."/>
            <person name="Horii T."/>
            <person name="Iida T."/>
            <person name="Fujita J."/>
            <person name="Nakamura S."/>
        </authorList>
    </citation>
    <scope>NUCLEOTIDE SEQUENCE [LARGE SCALE GENOMIC DNA]</scope>
    <source>
        <strain evidence="3 4">JCM 18538</strain>
    </source>
</reference>
<dbReference type="EMBL" id="AP022593">
    <property type="protein sequence ID" value="BBY52391.1"/>
    <property type="molecule type" value="Genomic_DNA"/>
</dbReference>
<sequence length="225" mass="23381">MNPTATEPCAIVPVDAAVQRAALFCAVAGEPALLRVLRTLLGDRRVPARRIVVVAQPELVDDIAAATADAGLAEIAVLPGNATRVQCVRRGLEHLDPGPDVPVLVHDHRCPLASAAVTDRVLEALAAGHDVVAPVLSMTDTVKQVDETGAVVDTIDRQALRTAQHPRGYRAATLGSLLREDDCEFTSALTSGTPIETVTGDGDAITADLPADAALLDAILAARST</sequence>
<dbReference type="SUPFAM" id="SSF53448">
    <property type="entry name" value="Nucleotide-diphospho-sugar transferases"/>
    <property type="match status" value="1"/>
</dbReference>
<accession>A0A7I7S7Q0</accession>
<evidence type="ECO:0000313" key="4">
    <source>
        <dbReference type="Proteomes" id="UP000467428"/>
    </source>
</evidence>
<dbReference type="PANTHER" id="PTHR32125:SF4">
    <property type="entry name" value="2-C-METHYL-D-ERYTHRITOL 4-PHOSPHATE CYTIDYLYLTRANSFERASE, CHLOROPLASTIC"/>
    <property type="match status" value="1"/>
</dbReference>
<keyword evidence="4" id="KW-1185">Reference proteome</keyword>
<evidence type="ECO:0000313" key="3">
    <source>
        <dbReference type="EMBL" id="BBY52391.1"/>
    </source>
</evidence>
<dbReference type="AlphaFoldDB" id="A0A7I7S7Q0"/>
<dbReference type="GO" id="GO:0050518">
    <property type="term" value="F:2-C-methyl-D-erythritol 4-phosphate cytidylyltransferase activity"/>
    <property type="evidence" value="ECO:0007669"/>
    <property type="project" value="TreeGrafter"/>
</dbReference>
<dbReference type="Proteomes" id="UP000467428">
    <property type="component" value="Chromosome"/>
</dbReference>
<evidence type="ECO:0000256" key="2">
    <source>
        <dbReference type="ARBA" id="ARBA00022695"/>
    </source>
</evidence>
<gene>
    <name evidence="3" type="ORF">MARA_58590</name>
</gene>
<dbReference type="InterPro" id="IPR034683">
    <property type="entry name" value="IspD/TarI"/>
</dbReference>
<dbReference type="InterPro" id="IPR050088">
    <property type="entry name" value="IspD/TarI_cytidylyltransf_bact"/>
</dbReference>